<proteinExistence type="predicted"/>
<sequence>MQLSQPTQQQNQHLSSQLSQKINGTDEPDSPRFPSNALFSLCCHFCFDLPVFRQSFDLRLLCVPCCVWVFDLIWFSVSRSGGDAILGLLYTTLEPLCAQGEK</sequence>
<reference evidence="2 3" key="1">
    <citation type="journal article" date="2019" name="G3 (Bethesda)">
        <title>Sequencing of a Wild Apple (Malus baccata) Genome Unravels the Differences Between Cultivated and Wild Apple Species Regarding Disease Resistance and Cold Tolerance.</title>
        <authorList>
            <person name="Chen X."/>
        </authorList>
    </citation>
    <scope>NUCLEOTIDE SEQUENCE [LARGE SCALE GENOMIC DNA]</scope>
    <source>
        <strain evidence="3">cv. Shandingzi</strain>
        <tissue evidence="2">Leaves</tissue>
    </source>
</reference>
<accession>A0A540MGD6</accession>
<evidence type="ECO:0000256" key="1">
    <source>
        <dbReference type="SAM" id="MobiDB-lite"/>
    </source>
</evidence>
<dbReference type="AlphaFoldDB" id="A0A540MGD6"/>
<organism evidence="2 3">
    <name type="scientific">Malus baccata</name>
    <name type="common">Siberian crab apple</name>
    <name type="synonym">Pyrus baccata</name>
    <dbReference type="NCBI Taxonomy" id="106549"/>
    <lineage>
        <taxon>Eukaryota</taxon>
        <taxon>Viridiplantae</taxon>
        <taxon>Streptophyta</taxon>
        <taxon>Embryophyta</taxon>
        <taxon>Tracheophyta</taxon>
        <taxon>Spermatophyta</taxon>
        <taxon>Magnoliopsida</taxon>
        <taxon>eudicotyledons</taxon>
        <taxon>Gunneridae</taxon>
        <taxon>Pentapetalae</taxon>
        <taxon>rosids</taxon>
        <taxon>fabids</taxon>
        <taxon>Rosales</taxon>
        <taxon>Rosaceae</taxon>
        <taxon>Amygdaloideae</taxon>
        <taxon>Maleae</taxon>
        <taxon>Malus</taxon>
    </lineage>
</organism>
<dbReference type="Proteomes" id="UP000315295">
    <property type="component" value="Unassembled WGS sequence"/>
</dbReference>
<evidence type="ECO:0000313" key="2">
    <source>
        <dbReference type="EMBL" id="TQD97806.1"/>
    </source>
</evidence>
<gene>
    <name evidence="2" type="ORF">C1H46_016586</name>
</gene>
<feature type="compositionally biased region" description="Low complexity" evidence="1">
    <location>
        <begin position="1"/>
        <end position="20"/>
    </location>
</feature>
<keyword evidence="3" id="KW-1185">Reference proteome</keyword>
<name>A0A540MGD6_MALBA</name>
<feature type="region of interest" description="Disordered" evidence="1">
    <location>
        <begin position="1"/>
        <end position="31"/>
    </location>
</feature>
<protein>
    <submittedName>
        <fullName evidence="2">Uncharacterized protein</fullName>
    </submittedName>
</protein>
<dbReference type="EMBL" id="VIEB01000263">
    <property type="protein sequence ID" value="TQD97806.1"/>
    <property type="molecule type" value="Genomic_DNA"/>
</dbReference>
<comment type="caution">
    <text evidence="2">The sequence shown here is derived from an EMBL/GenBank/DDBJ whole genome shotgun (WGS) entry which is preliminary data.</text>
</comment>
<evidence type="ECO:0000313" key="3">
    <source>
        <dbReference type="Proteomes" id="UP000315295"/>
    </source>
</evidence>